<dbReference type="AlphaFoldDB" id="A0AAF0YDY3"/>
<dbReference type="RefSeq" id="XP_062628773.1">
    <property type="nucleotide sequence ID" value="XM_062772789.1"/>
</dbReference>
<evidence type="ECO:0000313" key="1">
    <source>
        <dbReference type="EMBL" id="WOO82741.1"/>
    </source>
</evidence>
<dbReference type="Proteomes" id="UP000827549">
    <property type="component" value="Chromosome 4"/>
</dbReference>
<dbReference type="GeneID" id="87809448"/>
<accession>A0AAF0YDY3</accession>
<keyword evidence="2" id="KW-1185">Reference proteome</keyword>
<reference evidence="1" key="1">
    <citation type="submission" date="2023-10" db="EMBL/GenBank/DDBJ databases">
        <authorList>
            <person name="Noh H."/>
        </authorList>
    </citation>
    <scope>NUCLEOTIDE SEQUENCE</scope>
    <source>
        <strain evidence="1">DUCC4014</strain>
    </source>
</reference>
<sequence length="305" mass="35010">MSRSTRTSTQPEPLQLLKIDGTLRNSNIPEDQFHASGHYNVDWDDDEASFILDMPLSDTEARKMIMASSKTTIHSLMVYSTSPSLDLVKMLLRPGGLSPTVDYLDIRAPIARQDVKVIIDFIKSSTSKVSELMINPKRFPPNSPQYLDYPHWYDLSEEDRVEIASALELHNCTLNKLELQGPEITEEELEEEENRFSNTLVTHNTRGWLYRNEMILQPCIRSAVCLALPVARILLRGRPKDNRPVLPREIMEHIIKFATQDECALTTAQFVTLFSHAASSERLIEHCSREFSFKSPDKDVWREYT</sequence>
<proteinExistence type="predicted"/>
<dbReference type="EMBL" id="CP086717">
    <property type="protein sequence ID" value="WOO82741.1"/>
    <property type="molecule type" value="Genomic_DNA"/>
</dbReference>
<protein>
    <submittedName>
        <fullName evidence="1">Uncharacterized protein</fullName>
    </submittedName>
</protein>
<name>A0AAF0YDY3_9TREE</name>
<organism evidence="1 2">
    <name type="scientific">Vanrija pseudolonga</name>
    <dbReference type="NCBI Taxonomy" id="143232"/>
    <lineage>
        <taxon>Eukaryota</taxon>
        <taxon>Fungi</taxon>
        <taxon>Dikarya</taxon>
        <taxon>Basidiomycota</taxon>
        <taxon>Agaricomycotina</taxon>
        <taxon>Tremellomycetes</taxon>
        <taxon>Trichosporonales</taxon>
        <taxon>Trichosporonaceae</taxon>
        <taxon>Vanrija</taxon>
    </lineage>
</organism>
<gene>
    <name evidence="1" type="ORF">LOC62_04G006222</name>
</gene>
<evidence type="ECO:0000313" key="2">
    <source>
        <dbReference type="Proteomes" id="UP000827549"/>
    </source>
</evidence>